<proteinExistence type="predicted"/>
<dbReference type="EMBL" id="JBHTIA010000003">
    <property type="protein sequence ID" value="MFD0764608.1"/>
    <property type="molecule type" value="Genomic_DNA"/>
</dbReference>
<evidence type="ECO:0000256" key="1">
    <source>
        <dbReference type="ARBA" id="ARBA00000085"/>
    </source>
</evidence>
<comment type="catalytic activity">
    <reaction evidence="1">
        <text>ATP + protein L-histidine = ADP + protein N-phospho-L-histidine.</text>
        <dbReference type="EC" id="2.7.13.3"/>
    </reaction>
</comment>
<protein>
    <recommendedName>
        <fullName evidence="2">histidine kinase</fullName>
        <ecNumber evidence="2">2.7.13.3</ecNumber>
    </recommendedName>
</protein>
<dbReference type="Gene3D" id="3.30.565.10">
    <property type="entry name" value="Histidine kinase-like ATPase, C-terminal domain"/>
    <property type="match status" value="1"/>
</dbReference>
<feature type="domain" description="Histidine kinase" evidence="4">
    <location>
        <begin position="128"/>
        <end position="344"/>
    </location>
</feature>
<dbReference type="InterPro" id="IPR036890">
    <property type="entry name" value="HATPase_C_sf"/>
</dbReference>
<organism evidence="5 6">
    <name type="scientific">Mucilaginibacter lutimaris</name>
    <dbReference type="NCBI Taxonomy" id="931629"/>
    <lineage>
        <taxon>Bacteria</taxon>
        <taxon>Pseudomonadati</taxon>
        <taxon>Bacteroidota</taxon>
        <taxon>Sphingobacteriia</taxon>
        <taxon>Sphingobacteriales</taxon>
        <taxon>Sphingobacteriaceae</taxon>
        <taxon>Mucilaginibacter</taxon>
    </lineage>
</organism>
<dbReference type="PANTHER" id="PTHR43547">
    <property type="entry name" value="TWO-COMPONENT HISTIDINE KINASE"/>
    <property type="match status" value="1"/>
</dbReference>
<dbReference type="InterPro" id="IPR003594">
    <property type="entry name" value="HATPase_dom"/>
</dbReference>
<evidence type="ECO:0000256" key="2">
    <source>
        <dbReference type="ARBA" id="ARBA00012438"/>
    </source>
</evidence>
<evidence type="ECO:0000259" key="4">
    <source>
        <dbReference type="PROSITE" id="PS50109"/>
    </source>
</evidence>
<dbReference type="Pfam" id="PF02518">
    <property type="entry name" value="HATPase_c"/>
    <property type="match status" value="1"/>
</dbReference>
<dbReference type="EC" id="2.7.13.3" evidence="2"/>
<keyword evidence="5" id="KW-0418">Kinase</keyword>
<dbReference type="Gene3D" id="3.30.450.20">
    <property type="entry name" value="PAS domain"/>
    <property type="match status" value="1"/>
</dbReference>
<reference evidence="6" key="1">
    <citation type="journal article" date="2019" name="Int. J. Syst. Evol. Microbiol.">
        <title>The Global Catalogue of Microorganisms (GCM) 10K type strain sequencing project: providing services to taxonomists for standard genome sequencing and annotation.</title>
        <authorList>
            <consortium name="The Broad Institute Genomics Platform"/>
            <consortium name="The Broad Institute Genome Sequencing Center for Infectious Disease"/>
            <person name="Wu L."/>
            <person name="Ma J."/>
        </authorList>
    </citation>
    <scope>NUCLEOTIDE SEQUENCE [LARGE SCALE GENOMIC DNA]</scope>
    <source>
        <strain evidence="6">CCUG 60742</strain>
    </source>
</reference>
<evidence type="ECO:0000256" key="3">
    <source>
        <dbReference type="ARBA" id="ARBA00022553"/>
    </source>
</evidence>
<dbReference type="InterPro" id="IPR005467">
    <property type="entry name" value="His_kinase_dom"/>
</dbReference>
<keyword evidence="5" id="KW-0808">Transferase</keyword>
<dbReference type="SUPFAM" id="SSF47384">
    <property type="entry name" value="Homodimeric domain of signal transducing histidine kinase"/>
    <property type="match status" value="1"/>
</dbReference>
<evidence type="ECO:0000313" key="5">
    <source>
        <dbReference type="EMBL" id="MFD0764608.1"/>
    </source>
</evidence>
<dbReference type="PROSITE" id="PS50109">
    <property type="entry name" value="HIS_KIN"/>
    <property type="match status" value="1"/>
</dbReference>
<dbReference type="GO" id="GO:0016301">
    <property type="term" value="F:kinase activity"/>
    <property type="evidence" value="ECO:0007669"/>
    <property type="project" value="UniProtKB-KW"/>
</dbReference>
<dbReference type="PRINTS" id="PR00344">
    <property type="entry name" value="BCTRLSENSOR"/>
</dbReference>
<dbReference type="InterPro" id="IPR036097">
    <property type="entry name" value="HisK_dim/P_sf"/>
</dbReference>
<dbReference type="SMART" id="SM00387">
    <property type="entry name" value="HATPase_c"/>
    <property type="match status" value="1"/>
</dbReference>
<keyword evidence="6" id="KW-1185">Reference proteome</keyword>
<name>A0ABW2ZEP0_9SPHI</name>
<dbReference type="RefSeq" id="WP_377140324.1">
    <property type="nucleotide sequence ID" value="NZ_JBHTIA010000003.1"/>
</dbReference>
<gene>
    <name evidence="5" type="ORF">ACFQZI_07065</name>
</gene>
<accession>A0ABW2ZEP0</accession>
<dbReference type="SUPFAM" id="SSF55874">
    <property type="entry name" value="ATPase domain of HSP90 chaperone/DNA topoisomerase II/histidine kinase"/>
    <property type="match status" value="1"/>
</dbReference>
<comment type="caution">
    <text evidence="5">The sequence shown here is derived from an EMBL/GenBank/DDBJ whole genome shotgun (WGS) entry which is preliminary data.</text>
</comment>
<evidence type="ECO:0000313" key="6">
    <source>
        <dbReference type="Proteomes" id="UP001597073"/>
    </source>
</evidence>
<sequence length="348" mass="39595">MQQTAKHLTRTDVQKGHWDFDLVNKRLKICPDCKSLLDLGGNRIRMSDIFALLQSAQTITLLRAYRFALQQNEGIDLKLCITAPQGQTKWIRVTGVLSYLQWGRPEKLVGMVENITQKVAEDSMGLAVVNHELRGPLTIVKLNTQRVIRMLARKQDLETLKLLQNVDGHINGITQTLDDYLTYDPDEYRSRRNNFSVFDLNSLLQEIIQDVRTVHGTYRFTINHAGALMVRADRYKILQVMINFITNAVKFSPEASTVSVQISKKGQQTVVSVKDQGTGVPEGQEQLIFNKFHHSKDKSFKQRMSKGLGLYLVKEIIESHRGSVKAERCPTGGSVFYFTLPIYGQQEI</sequence>
<keyword evidence="3" id="KW-0597">Phosphoprotein</keyword>
<dbReference type="Proteomes" id="UP001597073">
    <property type="component" value="Unassembled WGS sequence"/>
</dbReference>
<dbReference type="PANTHER" id="PTHR43547:SF2">
    <property type="entry name" value="HYBRID SIGNAL TRANSDUCTION HISTIDINE KINASE C"/>
    <property type="match status" value="1"/>
</dbReference>
<dbReference type="Gene3D" id="1.10.287.130">
    <property type="match status" value="1"/>
</dbReference>
<dbReference type="InterPro" id="IPR004358">
    <property type="entry name" value="Sig_transdc_His_kin-like_C"/>
</dbReference>